<proteinExistence type="predicted"/>
<evidence type="ECO:0000313" key="8">
    <source>
        <dbReference type="Proteomes" id="UP001172159"/>
    </source>
</evidence>
<keyword evidence="5 6" id="KW-0472">Membrane</keyword>
<evidence type="ECO:0000256" key="4">
    <source>
        <dbReference type="ARBA" id="ARBA00022989"/>
    </source>
</evidence>
<dbReference type="GO" id="GO:0022857">
    <property type="term" value="F:transmembrane transporter activity"/>
    <property type="evidence" value="ECO:0007669"/>
    <property type="project" value="TreeGrafter"/>
</dbReference>
<gene>
    <name evidence="7" type="ORF">B0T21DRAFT_378189</name>
</gene>
<comment type="caution">
    <text evidence="7">The sequence shown here is derived from an EMBL/GenBank/DDBJ whole genome shotgun (WGS) entry which is preliminary data.</text>
</comment>
<feature type="transmembrane region" description="Helical" evidence="6">
    <location>
        <begin position="116"/>
        <end position="134"/>
    </location>
</feature>
<dbReference type="Proteomes" id="UP001172159">
    <property type="component" value="Unassembled WGS sequence"/>
</dbReference>
<feature type="transmembrane region" description="Helical" evidence="6">
    <location>
        <begin position="51"/>
        <end position="68"/>
    </location>
</feature>
<evidence type="ECO:0000256" key="3">
    <source>
        <dbReference type="ARBA" id="ARBA00022692"/>
    </source>
</evidence>
<reference evidence="7" key="1">
    <citation type="submission" date="2023-06" db="EMBL/GenBank/DDBJ databases">
        <title>Genome-scale phylogeny and comparative genomics of the fungal order Sordariales.</title>
        <authorList>
            <consortium name="Lawrence Berkeley National Laboratory"/>
            <person name="Hensen N."/>
            <person name="Bonometti L."/>
            <person name="Westerberg I."/>
            <person name="Brannstrom I.O."/>
            <person name="Guillou S."/>
            <person name="Cros-Aarteil S."/>
            <person name="Calhoun S."/>
            <person name="Haridas S."/>
            <person name="Kuo A."/>
            <person name="Mondo S."/>
            <person name="Pangilinan J."/>
            <person name="Riley R."/>
            <person name="Labutti K."/>
            <person name="Andreopoulos B."/>
            <person name="Lipzen A."/>
            <person name="Chen C."/>
            <person name="Yanf M."/>
            <person name="Daum C."/>
            <person name="Ng V."/>
            <person name="Clum A."/>
            <person name="Steindorff A."/>
            <person name="Ohm R."/>
            <person name="Martin F."/>
            <person name="Silar P."/>
            <person name="Natvig D."/>
            <person name="Lalanne C."/>
            <person name="Gautier V."/>
            <person name="Ament-Velasquez S.L."/>
            <person name="Kruys A."/>
            <person name="Hutchinson M.I."/>
            <person name="Powell A.J."/>
            <person name="Barry K."/>
            <person name="Miller A.N."/>
            <person name="Grigoriev I.V."/>
            <person name="Debuchy R."/>
            <person name="Gladieux P."/>
            <person name="Thoren M.H."/>
            <person name="Johannesson H."/>
        </authorList>
    </citation>
    <scope>NUCLEOTIDE SEQUENCE</scope>
    <source>
        <strain evidence="7">CBS 540.89</strain>
    </source>
</reference>
<organism evidence="7 8">
    <name type="scientific">Apiosordaria backusii</name>
    <dbReference type="NCBI Taxonomy" id="314023"/>
    <lineage>
        <taxon>Eukaryota</taxon>
        <taxon>Fungi</taxon>
        <taxon>Dikarya</taxon>
        <taxon>Ascomycota</taxon>
        <taxon>Pezizomycotina</taxon>
        <taxon>Sordariomycetes</taxon>
        <taxon>Sordariomycetidae</taxon>
        <taxon>Sordariales</taxon>
        <taxon>Lasiosphaeriaceae</taxon>
        <taxon>Apiosordaria</taxon>
    </lineage>
</organism>
<sequence>MTIGGIIAEKVIDHHYARVAVECGLDPDTKSKAKGSDLKDFPIERARYRRYVPWVVAEMAVVASYGWVVQNRVHPAVPLIMQFLACTLSTLMSHTASALLVDIFPDSSSSAYASGQIARCGLSAISALVLQSLVDAVGRGWYFTIFSLFVGLTGIVSVYISLWKGMAWRRKRLGNL</sequence>
<evidence type="ECO:0000256" key="6">
    <source>
        <dbReference type="SAM" id="Phobius"/>
    </source>
</evidence>
<feature type="transmembrane region" description="Helical" evidence="6">
    <location>
        <begin position="140"/>
        <end position="162"/>
    </location>
</feature>
<evidence type="ECO:0000313" key="7">
    <source>
        <dbReference type="EMBL" id="KAK0702881.1"/>
    </source>
</evidence>
<keyword evidence="8" id="KW-1185">Reference proteome</keyword>
<protein>
    <submittedName>
        <fullName evidence="7">Uncharacterized protein</fullName>
    </submittedName>
</protein>
<feature type="transmembrane region" description="Helical" evidence="6">
    <location>
        <begin position="80"/>
        <end position="104"/>
    </location>
</feature>
<evidence type="ECO:0000256" key="1">
    <source>
        <dbReference type="ARBA" id="ARBA00004141"/>
    </source>
</evidence>
<comment type="subcellular location">
    <subcellularLocation>
        <location evidence="1">Membrane</location>
        <topology evidence="1">Multi-pass membrane protein</topology>
    </subcellularLocation>
</comment>
<dbReference type="InterPro" id="IPR036259">
    <property type="entry name" value="MFS_trans_sf"/>
</dbReference>
<evidence type="ECO:0000256" key="2">
    <source>
        <dbReference type="ARBA" id="ARBA00022448"/>
    </source>
</evidence>
<dbReference type="PANTHER" id="PTHR23502:SF51">
    <property type="entry name" value="QUINIDINE RESISTANCE PROTEIN 1-RELATED"/>
    <property type="match status" value="1"/>
</dbReference>
<keyword evidence="2" id="KW-0813">Transport</keyword>
<keyword evidence="3 6" id="KW-0812">Transmembrane</keyword>
<dbReference type="SUPFAM" id="SSF103473">
    <property type="entry name" value="MFS general substrate transporter"/>
    <property type="match status" value="1"/>
</dbReference>
<dbReference type="EMBL" id="JAUKTV010000023">
    <property type="protein sequence ID" value="KAK0702881.1"/>
    <property type="molecule type" value="Genomic_DNA"/>
</dbReference>
<name>A0AA39ZSL2_9PEZI</name>
<dbReference type="GO" id="GO:0005886">
    <property type="term" value="C:plasma membrane"/>
    <property type="evidence" value="ECO:0007669"/>
    <property type="project" value="TreeGrafter"/>
</dbReference>
<keyword evidence="4 6" id="KW-1133">Transmembrane helix</keyword>
<dbReference type="PANTHER" id="PTHR23502">
    <property type="entry name" value="MAJOR FACILITATOR SUPERFAMILY"/>
    <property type="match status" value="1"/>
</dbReference>
<dbReference type="AlphaFoldDB" id="A0AA39ZSL2"/>
<accession>A0AA39ZSL2</accession>
<evidence type="ECO:0000256" key="5">
    <source>
        <dbReference type="ARBA" id="ARBA00023136"/>
    </source>
</evidence>